<proteinExistence type="predicted"/>
<comment type="caution">
    <text evidence="1">The sequence shown here is derived from an EMBL/GenBank/DDBJ whole genome shotgun (WGS) entry which is preliminary data.</text>
</comment>
<dbReference type="Proteomes" id="UP001057402">
    <property type="component" value="Chromosome 10"/>
</dbReference>
<evidence type="ECO:0000313" key="1">
    <source>
        <dbReference type="EMBL" id="KAI4321598.1"/>
    </source>
</evidence>
<name>A0ACB9MBC5_9MYRT</name>
<dbReference type="EMBL" id="CM042889">
    <property type="protein sequence ID" value="KAI4321598.1"/>
    <property type="molecule type" value="Genomic_DNA"/>
</dbReference>
<sequence>MAPTSSHNTHWTPVENKRFERALAVHHEDTPDRWQKVARDVGTGKSAEEVRRHYEVLVRDVACIESGQVPFPRYSCSATSAGDAGAGDRSRLRNLKL</sequence>
<accession>A0ACB9MBC5</accession>
<gene>
    <name evidence="1" type="ORF">MLD38_034962</name>
</gene>
<organism evidence="1 2">
    <name type="scientific">Melastoma candidum</name>
    <dbReference type="NCBI Taxonomy" id="119954"/>
    <lineage>
        <taxon>Eukaryota</taxon>
        <taxon>Viridiplantae</taxon>
        <taxon>Streptophyta</taxon>
        <taxon>Embryophyta</taxon>
        <taxon>Tracheophyta</taxon>
        <taxon>Spermatophyta</taxon>
        <taxon>Magnoliopsida</taxon>
        <taxon>eudicotyledons</taxon>
        <taxon>Gunneridae</taxon>
        <taxon>Pentapetalae</taxon>
        <taxon>rosids</taxon>
        <taxon>malvids</taxon>
        <taxon>Myrtales</taxon>
        <taxon>Melastomataceae</taxon>
        <taxon>Melastomatoideae</taxon>
        <taxon>Melastomateae</taxon>
        <taxon>Melastoma</taxon>
    </lineage>
</organism>
<protein>
    <submittedName>
        <fullName evidence="1">Uncharacterized protein</fullName>
    </submittedName>
</protein>
<keyword evidence="2" id="KW-1185">Reference proteome</keyword>
<evidence type="ECO:0000313" key="2">
    <source>
        <dbReference type="Proteomes" id="UP001057402"/>
    </source>
</evidence>
<reference evidence="2" key="1">
    <citation type="journal article" date="2023" name="Front. Plant Sci.">
        <title>Chromosomal-level genome assembly of Melastoma candidum provides insights into trichome evolution.</title>
        <authorList>
            <person name="Zhong Y."/>
            <person name="Wu W."/>
            <person name="Sun C."/>
            <person name="Zou P."/>
            <person name="Liu Y."/>
            <person name="Dai S."/>
            <person name="Zhou R."/>
        </authorList>
    </citation>
    <scope>NUCLEOTIDE SEQUENCE [LARGE SCALE GENOMIC DNA]</scope>
</reference>